<feature type="region of interest" description="Disordered" evidence="4">
    <location>
        <begin position="122"/>
        <end position="150"/>
    </location>
</feature>
<evidence type="ECO:0000256" key="4">
    <source>
        <dbReference type="SAM" id="MobiDB-lite"/>
    </source>
</evidence>
<feature type="compositionally biased region" description="Basic residues" evidence="4">
    <location>
        <begin position="9"/>
        <end position="25"/>
    </location>
</feature>
<dbReference type="PANTHER" id="PTHR10715">
    <property type="entry name" value="60S RIBOSOMAL PROTEIN L6"/>
    <property type="match status" value="1"/>
</dbReference>
<dbReference type="CDD" id="cd13156">
    <property type="entry name" value="KOW_RPL6"/>
    <property type="match status" value="1"/>
</dbReference>
<dbReference type="Pfam" id="PF01159">
    <property type="entry name" value="Ribosomal_L6e"/>
    <property type="match status" value="1"/>
</dbReference>
<dbReference type="OrthoDB" id="2436667at2759"/>
<dbReference type="Proteomes" id="UP000604046">
    <property type="component" value="Unassembled WGS sequence"/>
</dbReference>
<dbReference type="FunFam" id="2.30.30.30:FF:000014">
    <property type="entry name" value="60S ribosomal protein L6"/>
    <property type="match status" value="1"/>
</dbReference>
<dbReference type="InterPro" id="IPR000915">
    <property type="entry name" value="60S_ribosomal_eL6"/>
</dbReference>
<evidence type="ECO:0000256" key="2">
    <source>
        <dbReference type="ARBA" id="ARBA00022980"/>
    </source>
</evidence>
<name>A0A812I5H4_9DINO</name>
<protein>
    <submittedName>
        <fullName evidence="5">RPL6 protein</fullName>
    </submittedName>
</protein>
<keyword evidence="6" id="KW-1185">Reference proteome</keyword>
<dbReference type="InterPro" id="IPR041997">
    <property type="entry name" value="Ribosomal_eL6_KOW"/>
</dbReference>
<evidence type="ECO:0000256" key="3">
    <source>
        <dbReference type="ARBA" id="ARBA00023274"/>
    </source>
</evidence>
<comment type="caution">
    <text evidence="5">The sequence shown here is derived from an EMBL/GenBank/DDBJ whole genome shotgun (WGS) entry which is preliminary data.</text>
</comment>
<dbReference type="GO" id="GO:0022625">
    <property type="term" value="C:cytosolic large ribosomal subunit"/>
    <property type="evidence" value="ECO:0007669"/>
    <property type="project" value="TreeGrafter"/>
</dbReference>
<dbReference type="EMBL" id="CAJNDS010000180">
    <property type="protein sequence ID" value="CAE7022892.1"/>
    <property type="molecule type" value="Genomic_DNA"/>
</dbReference>
<dbReference type="GO" id="GO:0003723">
    <property type="term" value="F:RNA binding"/>
    <property type="evidence" value="ECO:0007669"/>
    <property type="project" value="TreeGrafter"/>
</dbReference>
<feature type="region of interest" description="Disordered" evidence="4">
    <location>
        <begin position="1"/>
        <end position="35"/>
    </location>
</feature>
<accession>A0A812I5H4</accession>
<dbReference type="GO" id="GO:0003735">
    <property type="term" value="F:structural constituent of ribosome"/>
    <property type="evidence" value="ECO:0007669"/>
    <property type="project" value="InterPro"/>
</dbReference>
<feature type="compositionally biased region" description="Basic and acidic residues" evidence="4">
    <location>
        <begin position="133"/>
        <end position="150"/>
    </location>
</feature>
<dbReference type="SUPFAM" id="SSF50104">
    <property type="entry name" value="Translation proteins SH3-like domain"/>
    <property type="match status" value="1"/>
</dbReference>
<comment type="similarity">
    <text evidence="1">Belongs to the eukaryotic ribosomal protein eL6 family.</text>
</comment>
<organism evidence="5 6">
    <name type="scientific">Symbiodinium natans</name>
    <dbReference type="NCBI Taxonomy" id="878477"/>
    <lineage>
        <taxon>Eukaryota</taxon>
        <taxon>Sar</taxon>
        <taxon>Alveolata</taxon>
        <taxon>Dinophyceae</taxon>
        <taxon>Suessiales</taxon>
        <taxon>Symbiodiniaceae</taxon>
        <taxon>Symbiodinium</taxon>
    </lineage>
</organism>
<evidence type="ECO:0000313" key="6">
    <source>
        <dbReference type="Proteomes" id="UP000604046"/>
    </source>
</evidence>
<dbReference type="PANTHER" id="PTHR10715:SF0">
    <property type="entry name" value="LARGE RIBOSOMAL SUBUNIT PROTEIN EL6"/>
    <property type="match status" value="1"/>
</dbReference>
<keyword evidence="3" id="KW-0687">Ribonucleoprotein</keyword>
<dbReference type="GO" id="GO:0000027">
    <property type="term" value="P:ribosomal large subunit assembly"/>
    <property type="evidence" value="ECO:0007669"/>
    <property type="project" value="TreeGrafter"/>
</dbReference>
<dbReference type="AlphaFoldDB" id="A0A812I5H4"/>
<proteinExistence type="inferred from homology"/>
<evidence type="ECO:0000313" key="5">
    <source>
        <dbReference type="EMBL" id="CAE7022892.1"/>
    </source>
</evidence>
<gene>
    <name evidence="5" type="primary">RPL6</name>
    <name evidence="5" type="ORF">SNAT2548_LOCUS2957</name>
</gene>
<dbReference type="InterPro" id="IPR014722">
    <property type="entry name" value="Rib_uL2_dom2"/>
</dbReference>
<reference evidence="5" key="1">
    <citation type="submission" date="2021-02" db="EMBL/GenBank/DDBJ databases">
        <authorList>
            <person name="Dougan E. K."/>
            <person name="Rhodes N."/>
            <person name="Thang M."/>
            <person name="Chan C."/>
        </authorList>
    </citation>
    <scope>NUCLEOTIDE SEQUENCE</scope>
</reference>
<evidence type="ECO:0000256" key="1">
    <source>
        <dbReference type="ARBA" id="ARBA00010592"/>
    </source>
</evidence>
<dbReference type="Gene3D" id="2.30.30.30">
    <property type="match status" value="1"/>
</dbReference>
<sequence length="182" mass="20097">MGQAGQQRTRQKKYSNKKSGPKGVKKTVEKSTPKLKKNITPGSVLILLASKFRGRRVVFLKQLESGLLLVTGPYAINGVPLKRVNQRYCIGTSTKVDLKGVDCSSITDAYFASDKAKKKSGAHSQESFFQADAPKKVTPQEKKDGQKKMDTPIVGGLSADLKSYLKTRFALTSKMYPHELKF</sequence>
<keyword evidence="2" id="KW-0689">Ribosomal protein</keyword>
<dbReference type="GO" id="GO:0002181">
    <property type="term" value="P:cytoplasmic translation"/>
    <property type="evidence" value="ECO:0007669"/>
    <property type="project" value="TreeGrafter"/>
</dbReference>
<dbReference type="InterPro" id="IPR008991">
    <property type="entry name" value="Translation_prot_SH3-like_sf"/>
</dbReference>